<accession>A0A8K0XPY1</accession>
<evidence type="ECO:0000256" key="6">
    <source>
        <dbReference type="ARBA" id="ARBA00023136"/>
    </source>
</evidence>
<dbReference type="Gene3D" id="1.20.58.1040">
    <property type="match status" value="1"/>
</dbReference>
<name>A0A8K0XPY1_9AGAR</name>
<keyword evidence="7" id="KW-1015">Disulfide bond</keyword>
<dbReference type="InterPro" id="IPR004886">
    <property type="entry name" value="Glucanosyltransferase"/>
</dbReference>
<feature type="transmembrane region" description="Helical" evidence="12">
    <location>
        <begin position="248"/>
        <end position="269"/>
    </location>
</feature>
<evidence type="ECO:0000256" key="3">
    <source>
        <dbReference type="ARBA" id="ARBA00007528"/>
    </source>
</evidence>
<evidence type="ECO:0000256" key="7">
    <source>
        <dbReference type="ARBA" id="ARBA00023157"/>
    </source>
</evidence>
<dbReference type="SUPFAM" id="SSF51445">
    <property type="entry name" value="(Trans)glycosidases"/>
    <property type="match status" value="1"/>
</dbReference>
<dbReference type="Pfam" id="PF03198">
    <property type="entry name" value="Glyco_hydro_72"/>
    <property type="match status" value="1"/>
</dbReference>
<evidence type="ECO:0000256" key="10">
    <source>
        <dbReference type="RuleBase" id="RU361209"/>
    </source>
</evidence>
<evidence type="ECO:0000256" key="1">
    <source>
        <dbReference type="ARBA" id="ARBA00004196"/>
    </source>
</evidence>
<organism evidence="14 15">
    <name type="scientific">Cristinia sonorae</name>
    <dbReference type="NCBI Taxonomy" id="1940300"/>
    <lineage>
        <taxon>Eukaryota</taxon>
        <taxon>Fungi</taxon>
        <taxon>Dikarya</taxon>
        <taxon>Basidiomycota</taxon>
        <taxon>Agaricomycotina</taxon>
        <taxon>Agaricomycetes</taxon>
        <taxon>Agaricomycetidae</taxon>
        <taxon>Agaricales</taxon>
        <taxon>Pleurotineae</taxon>
        <taxon>Stephanosporaceae</taxon>
        <taxon>Cristinia</taxon>
    </lineage>
</organism>
<keyword evidence="12" id="KW-1133">Transmembrane helix</keyword>
<dbReference type="GO" id="GO:0005886">
    <property type="term" value="C:plasma membrane"/>
    <property type="evidence" value="ECO:0007669"/>
    <property type="project" value="UniProtKB-SubCell"/>
</dbReference>
<feature type="transmembrane region" description="Helical" evidence="12">
    <location>
        <begin position="783"/>
        <end position="802"/>
    </location>
</feature>
<dbReference type="GO" id="GO:0098552">
    <property type="term" value="C:side of membrane"/>
    <property type="evidence" value="ECO:0007669"/>
    <property type="project" value="UniProtKB-KW"/>
</dbReference>
<dbReference type="SMART" id="SM00768">
    <property type="entry name" value="X8"/>
    <property type="match status" value="1"/>
</dbReference>
<evidence type="ECO:0000256" key="9">
    <source>
        <dbReference type="ARBA" id="ARBA00023288"/>
    </source>
</evidence>
<dbReference type="InterPro" id="IPR012946">
    <property type="entry name" value="X8"/>
</dbReference>
<reference evidence="14" key="1">
    <citation type="journal article" date="2021" name="New Phytol.">
        <title>Evolutionary innovations through gain and loss of genes in the ectomycorrhizal Boletales.</title>
        <authorList>
            <person name="Wu G."/>
            <person name="Miyauchi S."/>
            <person name="Morin E."/>
            <person name="Kuo A."/>
            <person name="Drula E."/>
            <person name="Varga T."/>
            <person name="Kohler A."/>
            <person name="Feng B."/>
            <person name="Cao Y."/>
            <person name="Lipzen A."/>
            <person name="Daum C."/>
            <person name="Hundley H."/>
            <person name="Pangilinan J."/>
            <person name="Johnson J."/>
            <person name="Barry K."/>
            <person name="LaButti K."/>
            <person name="Ng V."/>
            <person name="Ahrendt S."/>
            <person name="Min B."/>
            <person name="Choi I.G."/>
            <person name="Park H."/>
            <person name="Plett J.M."/>
            <person name="Magnuson J."/>
            <person name="Spatafora J.W."/>
            <person name="Nagy L.G."/>
            <person name="Henrissat B."/>
            <person name="Grigoriev I.V."/>
            <person name="Yang Z.L."/>
            <person name="Xu J."/>
            <person name="Martin F.M."/>
        </authorList>
    </citation>
    <scope>NUCLEOTIDE SEQUENCE</scope>
    <source>
        <strain evidence="14">KKN 215</strain>
    </source>
</reference>
<dbReference type="OrthoDB" id="421038at2759"/>
<evidence type="ECO:0000259" key="13">
    <source>
        <dbReference type="SMART" id="SM00768"/>
    </source>
</evidence>
<dbReference type="Gene3D" id="3.20.20.80">
    <property type="entry name" value="Glycosidases"/>
    <property type="match status" value="1"/>
</dbReference>
<evidence type="ECO:0000256" key="12">
    <source>
        <dbReference type="SAM" id="Phobius"/>
    </source>
</evidence>
<comment type="similarity">
    <text evidence="3 10">Belongs to the glycosyl hydrolase 72 family.</text>
</comment>
<dbReference type="GO" id="GO:0042124">
    <property type="term" value="F:1,3-beta-glucanosyltransferase activity"/>
    <property type="evidence" value="ECO:0007669"/>
    <property type="project" value="TreeGrafter"/>
</dbReference>
<evidence type="ECO:0000313" key="15">
    <source>
        <dbReference type="Proteomes" id="UP000813824"/>
    </source>
</evidence>
<feature type="transmembrane region" description="Helical" evidence="12">
    <location>
        <begin position="181"/>
        <end position="201"/>
    </location>
</feature>
<dbReference type="Pfam" id="PF06687">
    <property type="entry name" value="SUR7"/>
    <property type="match status" value="1"/>
</dbReference>
<dbReference type="PANTHER" id="PTHR31468:SF2">
    <property type="entry name" value="1,3-BETA-GLUCANOSYLTRANSFERASE GAS1"/>
    <property type="match status" value="1"/>
</dbReference>
<dbReference type="GO" id="GO:0071970">
    <property type="term" value="P:fungal-type cell wall (1-&gt;3)-beta-D-glucan biosynthetic process"/>
    <property type="evidence" value="ECO:0007669"/>
    <property type="project" value="TreeGrafter"/>
</dbReference>
<dbReference type="InterPro" id="IPR009571">
    <property type="entry name" value="SUR7/Rim9-like_fungi"/>
</dbReference>
<feature type="region of interest" description="Disordered" evidence="11">
    <location>
        <begin position="745"/>
        <end position="776"/>
    </location>
</feature>
<keyword evidence="5 10" id="KW-0732">Signal</keyword>
<sequence>MRGEICIGTGSLLSFTALLLLIFLHVGQINTSHVPRTISLVNINMAEYQLGIAAAIAPDEANGLYTNNASTPLEQHQGLRQEYKFGLYSHCAYINDTGGLCSNSSAGNRFEPFNAIVGDMLANYSSISTVLLSTVTFTDSDYLGNFSNGAYYLILIGSICAALALLTGIMKHTFGFLTSTILAAIGSVMLMIGCTIWTVLITKTQSVNNITVGPAAAAVPLGINVTIGNGLYLAWAAFACLTASLIPYMIMAVSLFAAATVLLTGVSAIQKVSRAGRYLYTEDGNRFFIKGIAYQEQGQISTDPNNPFLEPEDFIDPLADDAACARDLPFLQELGVNAIRVYSVDSSLNHDACMTAFSNAGIYTIIDLSLPVNGSIDRSSAAWPTNLLDLYIGTIDAFSKYDNVLAYNIGNEVVINPAGTVAAPFIKAAARDTKAYLASKGSSALVGYAAIDGNDNWLDPLANYLSCDPSGANSGDTAIDLFGLNNYEYCGDAGASAYANKNGAFAGYNVPAYFSEFGCITSPPRLWTETQVLFSEPMSDIWSGGLAFSYFPATSSQGQFGMVEISADNKTVTTSADFDRLKAQYALVTFPTTPSKSSAGSTTYPSCPTTNSTWLASTTLPPTPNSAACACLESILSCQFTPQTDDSSKIVGPLLDQACGLLGQSGGSCDQIGGDGATGKYGVVSFCDPSTKLSFVMSEFYEATNKNRASCDFAGNATVNSAAPTTIADANAAASSCLSNPSATFVPTAPSNGPKGGNGNGNGNGNGGQGANNNSGALSDRQAWMGMGFALVLSVVAGAAVIA</sequence>
<comment type="subcellular location">
    <subcellularLocation>
        <location evidence="1">Cell envelope</location>
    </subcellularLocation>
    <subcellularLocation>
        <location evidence="10">Cell membrane</location>
        <topology evidence="10">Lipid-anchor</topology>
        <topology evidence="10">GPI-anchor</topology>
    </subcellularLocation>
    <subcellularLocation>
        <location evidence="2">Membrane</location>
        <topology evidence="2">Lipid-anchor</topology>
        <topology evidence="2">GPI-anchor</topology>
    </subcellularLocation>
</comment>
<evidence type="ECO:0000256" key="11">
    <source>
        <dbReference type="SAM" id="MobiDB-lite"/>
    </source>
</evidence>
<feature type="signal peptide" evidence="10">
    <location>
        <begin position="1"/>
        <end position="31"/>
    </location>
</feature>
<feature type="chain" id="PRO_5035489589" description="1,3-beta-glucanosyltransferase" evidence="10">
    <location>
        <begin position="32"/>
        <end position="803"/>
    </location>
</feature>
<protein>
    <recommendedName>
        <fullName evidence="10">1,3-beta-glucanosyltransferase</fullName>
        <ecNumber evidence="10">2.4.1.-</ecNumber>
    </recommendedName>
</protein>
<comment type="caution">
    <text evidence="14">The sequence shown here is derived from an EMBL/GenBank/DDBJ whole genome shotgun (WGS) entry which is preliminary data.</text>
</comment>
<keyword evidence="9 10" id="KW-0449">Lipoprotein</keyword>
<dbReference type="PANTHER" id="PTHR31468">
    <property type="entry name" value="1,3-BETA-GLUCANOSYLTRANSFERASE GAS1"/>
    <property type="match status" value="1"/>
</dbReference>
<evidence type="ECO:0000256" key="5">
    <source>
        <dbReference type="ARBA" id="ARBA00022729"/>
    </source>
</evidence>
<gene>
    <name evidence="14" type="ORF">BXZ70DRAFT_893380</name>
</gene>
<dbReference type="EMBL" id="JAEVFJ010000015">
    <property type="protein sequence ID" value="KAH8100479.1"/>
    <property type="molecule type" value="Genomic_DNA"/>
</dbReference>
<comment type="function">
    <text evidence="10">Splits internally a 1,3-beta-glucan molecule and transfers the newly generated reducing end (the donor) to the non-reducing end of another 1,3-beta-glucan molecule (the acceptor) forming a 1,3-beta linkage, resulting in the elongation of 1,3-beta-glucan chains in the cell wall.</text>
</comment>
<feature type="compositionally biased region" description="Gly residues" evidence="11">
    <location>
        <begin position="754"/>
        <end position="770"/>
    </location>
</feature>
<evidence type="ECO:0000256" key="2">
    <source>
        <dbReference type="ARBA" id="ARBA00004589"/>
    </source>
</evidence>
<keyword evidence="15" id="KW-1185">Reference proteome</keyword>
<dbReference type="EC" id="2.4.1.-" evidence="10"/>
<dbReference type="GO" id="GO:0031505">
    <property type="term" value="P:fungal-type cell wall organization"/>
    <property type="evidence" value="ECO:0007669"/>
    <property type="project" value="TreeGrafter"/>
</dbReference>
<keyword evidence="8" id="KW-0325">Glycoprotein</keyword>
<keyword evidence="10" id="KW-0808">Transferase</keyword>
<keyword evidence="6 10" id="KW-0472">Membrane</keyword>
<keyword evidence="12" id="KW-0812">Transmembrane</keyword>
<dbReference type="Pfam" id="PF07983">
    <property type="entry name" value="X8"/>
    <property type="match status" value="1"/>
</dbReference>
<feature type="transmembrane region" description="Helical" evidence="12">
    <location>
        <begin position="150"/>
        <end position="169"/>
    </location>
</feature>
<feature type="transmembrane region" description="Helical" evidence="12">
    <location>
        <begin position="221"/>
        <end position="241"/>
    </location>
</feature>
<dbReference type="InterPro" id="IPR017853">
    <property type="entry name" value="GH"/>
</dbReference>
<keyword evidence="4 10" id="KW-0336">GPI-anchor</keyword>
<dbReference type="AlphaFoldDB" id="A0A8K0XPY1"/>
<evidence type="ECO:0000256" key="8">
    <source>
        <dbReference type="ARBA" id="ARBA00023180"/>
    </source>
</evidence>
<dbReference type="Proteomes" id="UP000813824">
    <property type="component" value="Unassembled WGS sequence"/>
</dbReference>
<evidence type="ECO:0000313" key="14">
    <source>
        <dbReference type="EMBL" id="KAH8100479.1"/>
    </source>
</evidence>
<feature type="domain" description="X8" evidence="13">
    <location>
        <begin position="636"/>
        <end position="739"/>
    </location>
</feature>
<evidence type="ECO:0000256" key="4">
    <source>
        <dbReference type="ARBA" id="ARBA00022622"/>
    </source>
</evidence>
<proteinExistence type="inferred from homology"/>